<feature type="domain" description="RNA polymerase sigma-70 region 2" evidence="6">
    <location>
        <begin position="71"/>
        <end position="138"/>
    </location>
</feature>
<dbReference type="PANTHER" id="PTHR43133">
    <property type="entry name" value="RNA POLYMERASE ECF-TYPE SIGMA FACTO"/>
    <property type="match status" value="1"/>
</dbReference>
<dbReference type="SUPFAM" id="SSF88659">
    <property type="entry name" value="Sigma3 and sigma4 domains of RNA polymerase sigma factors"/>
    <property type="match status" value="1"/>
</dbReference>
<dbReference type="PANTHER" id="PTHR43133:SF62">
    <property type="entry name" value="RNA POLYMERASE SIGMA FACTOR SIGZ"/>
    <property type="match status" value="1"/>
</dbReference>
<feature type="region of interest" description="Disordered" evidence="5">
    <location>
        <begin position="14"/>
        <end position="34"/>
    </location>
</feature>
<evidence type="ECO:0000259" key="7">
    <source>
        <dbReference type="Pfam" id="PF08281"/>
    </source>
</evidence>
<evidence type="ECO:0000256" key="3">
    <source>
        <dbReference type="ARBA" id="ARBA00023082"/>
    </source>
</evidence>
<evidence type="ECO:0000256" key="1">
    <source>
        <dbReference type="ARBA" id="ARBA00010641"/>
    </source>
</evidence>
<dbReference type="GO" id="GO:0003677">
    <property type="term" value="F:DNA binding"/>
    <property type="evidence" value="ECO:0007669"/>
    <property type="project" value="InterPro"/>
</dbReference>
<dbReference type="GO" id="GO:0016987">
    <property type="term" value="F:sigma factor activity"/>
    <property type="evidence" value="ECO:0007669"/>
    <property type="project" value="UniProtKB-KW"/>
</dbReference>
<sequence length="236" mass="26084">MNPWAAEWRCEVTQNQSGDSLDTGAASNQGSGNELTSMEAVLDRPIELTLGHEDPCITAFISGDDRALKEIYERHSSLVFSFCTRSLGAVRAADATQEVFLAAWKSRGRYRPESGSLPAWLMGIARFKVIDILRSDGRTPISVDLTGSGESREEDGRGANPSENAAISLTGERMLLAEAIKQLPDRAQEMVRLKFFEDLTQAQIAERCDLPLGTVKSDLRRSLVRLRLHLEGYQDV</sequence>
<accession>A0A6J6PNC7</accession>
<dbReference type="Pfam" id="PF04542">
    <property type="entry name" value="Sigma70_r2"/>
    <property type="match status" value="1"/>
</dbReference>
<name>A0A6J6PNC7_9ZZZZ</name>
<feature type="region of interest" description="Disordered" evidence="5">
    <location>
        <begin position="143"/>
        <end position="164"/>
    </location>
</feature>
<dbReference type="EMBL" id="CAEZXS010000097">
    <property type="protein sequence ID" value="CAB4700149.1"/>
    <property type="molecule type" value="Genomic_DNA"/>
</dbReference>
<organism evidence="8">
    <name type="scientific">freshwater metagenome</name>
    <dbReference type="NCBI Taxonomy" id="449393"/>
    <lineage>
        <taxon>unclassified sequences</taxon>
        <taxon>metagenomes</taxon>
        <taxon>ecological metagenomes</taxon>
    </lineage>
</organism>
<dbReference type="GO" id="GO:0006352">
    <property type="term" value="P:DNA-templated transcription initiation"/>
    <property type="evidence" value="ECO:0007669"/>
    <property type="project" value="InterPro"/>
</dbReference>
<proteinExistence type="inferred from homology"/>
<dbReference type="SUPFAM" id="SSF88946">
    <property type="entry name" value="Sigma2 domain of RNA polymerase sigma factors"/>
    <property type="match status" value="1"/>
</dbReference>
<evidence type="ECO:0000256" key="2">
    <source>
        <dbReference type="ARBA" id="ARBA00023015"/>
    </source>
</evidence>
<dbReference type="InterPro" id="IPR036388">
    <property type="entry name" value="WH-like_DNA-bd_sf"/>
</dbReference>
<dbReference type="InterPro" id="IPR013325">
    <property type="entry name" value="RNA_pol_sigma_r2"/>
</dbReference>
<dbReference type="Gene3D" id="1.10.10.10">
    <property type="entry name" value="Winged helix-like DNA-binding domain superfamily/Winged helix DNA-binding domain"/>
    <property type="match status" value="1"/>
</dbReference>
<dbReference type="NCBIfam" id="TIGR02937">
    <property type="entry name" value="sigma70-ECF"/>
    <property type="match status" value="1"/>
</dbReference>
<dbReference type="AlphaFoldDB" id="A0A6J6PNC7"/>
<evidence type="ECO:0000256" key="5">
    <source>
        <dbReference type="SAM" id="MobiDB-lite"/>
    </source>
</evidence>
<dbReference type="CDD" id="cd06171">
    <property type="entry name" value="Sigma70_r4"/>
    <property type="match status" value="1"/>
</dbReference>
<dbReference type="InterPro" id="IPR013249">
    <property type="entry name" value="RNA_pol_sigma70_r4_t2"/>
</dbReference>
<evidence type="ECO:0000259" key="6">
    <source>
        <dbReference type="Pfam" id="PF04542"/>
    </source>
</evidence>
<keyword evidence="3" id="KW-0731">Sigma factor</keyword>
<comment type="similarity">
    <text evidence="1">Belongs to the sigma-70 factor family. ECF subfamily.</text>
</comment>
<gene>
    <name evidence="8" type="ORF">UFOPK2582_00906</name>
</gene>
<keyword evidence="2" id="KW-0805">Transcription regulation</keyword>
<evidence type="ECO:0000256" key="4">
    <source>
        <dbReference type="ARBA" id="ARBA00023163"/>
    </source>
</evidence>
<evidence type="ECO:0000313" key="8">
    <source>
        <dbReference type="EMBL" id="CAB4700149.1"/>
    </source>
</evidence>
<dbReference type="Pfam" id="PF08281">
    <property type="entry name" value="Sigma70_r4_2"/>
    <property type="match status" value="1"/>
</dbReference>
<keyword evidence="4" id="KW-0804">Transcription</keyword>
<dbReference type="Gene3D" id="1.10.1740.10">
    <property type="match status" value="1"/>
</dbReference>
<reference evidence="8" key="1">
    <citation type="submission" date="2020-05" db="EMBL/GenBank/DDBJ databases">
        <authorList>
            <person name="Chiriac C."/>
            <person name="Salcher M."/>
            <person name="Ghai R."/>
            <person name="Kavagutti S V."/>
        </authorList>
    </citation>
    <scope>NUCLEOTIDE SEQUENCE</scope>
</reference>
<feature type="domain" description="RNA polymerase sigma factor 70 region 4 type 2" evidence="7">
    <location>
        <begin position="174"/>
        <end position="226"/>
    </location>
</feature>
<protein>
    <submittedName>
        <fullName evidence="8">Unannotated protein</fullName>
    </submittedName>
</protein>
<dbReference type="InterPro" id="IPR007627">
    <property type="entry name" value="RNA_pol_sigma70_r2"/>
</dbReference>
<dbReference type="InterPro" id="IPR014284">
    <property type="entry name" value="RNA_pol_sigma-70_dom"/>
</dbReference>
<dbReference type="InterPro" id="IPR039425">
    <property type="entry name" value="RNA_pol_sigma-70-like"/>
</dbReference>
<dbReference type="InterPro" id="IPR013324">
    <property type="entry name" value="RNA_pol_sigma_r3/r4-like"/>
</dbReference>